<evidence type="ECO:0000256" key="4">
    <source>
        <dbReference type="ARBA" id="ARBA00011738"/>
    </source>
</evidence>
<feature type="site" description="Transition state stabilizer" evidence="10">
    <location>
        <position position="72"/>
    </location>
</feature>
<comment type="subcellular location">
    <subcellularLocation>
        <location evidence="1">Cytoplasm</location>
        <location evidence="1">Cytosol</location>
    </subcellularLocation>
</comment>
<evidence type="ECO:0000256" key="2">
    <source>
        <dbReference type="ARBA" id="ARBA00004804"/>
    </source>
</evidence>
<dbReference type="AlphaFoldDB" id="F2NP83"/>
<dbReference type="InterPro" id="IPR006361">
    <property type="entry name" value="Uroporphyrinogen_deCO2ase_HemE"/>
</dbReference>
<dbReference type="HAMAP" id="MF_00218">
    <property type="entry name" value="URO_D"/>
    <property type="match status" value="1"/>
</dbReference>
<dbReference type="Proteomes" id="UP000007030">
    <property type="component" value="Chromosome"/>
</dbReference>
<evidence type="ECO:0000256" key="7">
    <source>
        <dbReference type="ARBA" id="ARBA00022793"/>
    </source>
</evidence>
<comment type="pathway">
    <text evidence="2 10 11">Porphyrin-containing compound metabolism; protoporphyrin-IX biosynthesis; coproporphyrinogen-III from 5-aminolevulinate: step 4/4.</text>
</comment>
<dbReference type="PANTHER" id="PTHR21091">
    <property type="entry name" value="METHYLTETRAHYDROFOLATE:HOMOCYSTEINE METHYLTRANSFERASE RELATED"/>
    <property type="match status" value="1"/>
</dbReference>
<feature type="domain" description="Uroporphyrinogen decarboxylase (URO-D)" evidence="14">
    <location>
        <begin position="135"/>
        <end position="151"/>
    </location>
</feature>
<dbReference type="Gene3D" id="3.20.20.210">
    <property type="match status" value="1"/>
</dbReference>
<keyword evidence="6 10" id="KW-0963">Cytoplasm</keyword>
<dbReference type="EC" id="4.1.1.37" evidence="5 10"/>
<evidence type="ECO:0000259" key="13">
    <source>
        <dbReference type="PROSITE" id="PS00906"/>
    </source>
</evidence>
<evidence type="ECO:0000256" key="12">
    <source>
        <dbReference type="RuleBase" id="RU004169"/>
    </source>
</evidence>
<keyword evidence="9 10" id="KW-0627">Porphyrin biosynthesis</keyword>
<dbReference type="GO" id="GO:0006782">
    <property type="term" value="P:protoporphyrinogen IX biosynthetic process"/>
    <property type="evidence" value="ECO:0007669"/>
    <property type="project" value="UniProtKB-UniRule"/>
</dbReference>
<gene>
    <name evidence="10" type="primary">hemE</name>
    <name evidence="15" type="ordered locus">Marky_1143</name>
</gene>
<feature type="binding site" evidence="10">
    <location>
        <position position="315"/>
    </location>
    <ligand>
        <name>substrate</name>
    </ligand>
</feature>
<feature type="binding site" evidence="10">
    <location>
        <begin position="23"/>
        <end position="27"/>
    </location>
    <ligand>
        <name>substrate</name>
    </ligand>
</feature>
<evidence type="ECO:0000256" key="11">
    <source>
        <dbReference type="RuleBase" id="RU000554"/>
    </source>
</evidence>
<accession>F2NP83</accession>
<name>F2NP83_MARHT</name>
<comment type="function">
    <text evidence="10">Catalyzes the decarboxylation of four acetate groups of uroporphyrinogen-III to yield coproporphyrinogen-III.</text>
</comment>
<organism evidence="15 16">
    <name type="scientific">Marinithermus hydrothermalis (strain DSM 14884 / JCM 11576 / T1)</name>
    <dbReference type="NCBI Taxonomy" id="869210"/>
    <lineage>
        <taxon>Bacteria</taxon>
        <taxon>Thermotogati</taxon>
        <taxon>Deinococcota</taxon>
        <taxon>Deinococci</taxon>
        <taxon>Thermales</taxon>
        <taxon>Thermaceae</taxon>
        <taxon>Marinithermus</taxon>
    </lineage>
</organism>
<reference evidence="15 16" key="1">
    <citation type="journal article" date="2012" name="Stand. Genomic Sci.">
        <title>Complete genome sequence of the aerobic, heterotroph Marinithermus hydrothermalis type strain (T1(T)) from a deep-sea hydrothermal vent chimney.</title>
        <authorList>
            <person name="Copeland A."/>
            <person name="Gu W."/>
            <person name="Yasawong M."/>
            <person name="Lapidus A."/>
            <person name="Lucas S."/>
            <person name="Deshpande S."/>
            <person name="Pagani I."/>
            <person name="Tapia R."/>
            <person name="Cheng J.F."/>
            <person name="Goodwin L.A."/>
            <person name="Pitluck S."/>
            <person name="Liolios K."/>
            <person name="Ivanova N."/>
            <person name="Mavromatis K."/>
            <person name="Mikhailova N."/>
            <person name="Pati A."/>
            <person name="Chen A."/>
            <person name="Palaniappan K."/>
            <person name="Land M."/>
            <person name="Pan C."/>
            <person name="Brambilla E.M."/>
            <person name="Rohde M."/>
            <person name="Tindall B.J."/>
            <person name="Sikorski J."/>
            <person name="Goker M."/>
            <person name="Detter J.C."/>
            <person name="Bristow J."/>
            <person name="Eisen J.A."/>
            <person name="Markowitz V."/>
            <person name="Hugenholtz P."/>
            <person name="Kyrpides N.C."/>
            <person name="Klenk H.P."/>
            <person name="Woyke T."/>
        </authorList>
    </citation>
    <scope>NUCLEOTIDE SEQUENCE [LARGE SCALE GENOMIC DNA]</scope>
    <source>
        <strain evidence="16">DSM 14884 / JCM 11576 / T1</strain>
    </source>
</reference>
<evidence type="ECO:0000313" key="16">
    <source>
        <dbReference type="Proteomes" id="UP000007030"/>
    </source>
</evidence>
<dbReference type="GO" id="GO:0005829">
    <property type="term" value="C:cytosol"/>
    <property type="evidence" value="ECO:0007669"/>
    <property type="project" value="UniProtKB-SubCell"/>
</dbReference>
<dbReference type="RefSeq" id="WP_013703931.1">
    <property type="nucleotide sequence ID" value="NC_015387.1"/>
</dbReference>
<dbReference type="KEGG" id="mhd:Marky_1143"/>
<proteinExistence type="inferred from homology"/>
<comment type="catalytic activity">
    <reaction evidence="10 11">
        <text>uroporphyrinogen III + 4 H(+) = coproporphyrinogen III + 4 CO2</text>
        <dbReference type="Rhea" id="RHEA:19865"/>
        <dbReference type="ChEBI" id="CHEBI:15378"/>
        <dbReference type="ChEBI" id="CHEBI:16526"/>
        <dbReference type="ChEBI" id="CHEBI:57308"/>
        <dbReference type="ChEBI" id="CHEBI:57309"/>
        <dbReference type="EC" id="4.1.1.37"/>
    </reaction>
</comment>
<dbReference type="UniPathway" id="UPA00251">
    <property type="reaction ID" value="UER00321"/>
</dbReference>
<dbReference type="InterPro" id="IPR000257">
    <property type="entry name" value="Uroporphyrinogen_deCOase"/>
</dbReference>
<keyword evidence="7 10" id="KW-0210">Decarboxylase</keyword>
<evidence type="ECO:0000259" key="14">
    <source>
        <dbReference type="PROSITE" id="PS00907"/>
    </source>
</evidence>
<dbReference type="NCBIfam" id="TIGR01464">
    <property type="entry name" value="hemE"/>
    <property type="match status" value="1"/>
</dbReference>
<sequence length="339" mass="37851">MNEVFLKAARGETTPYTPVWFMRQAGRYQPEYRKIRERYTLPEIVRHPEVTAEVTKLPVAQLGVDAAILFADITTPLYGMGFDLDIVEGKGPVIHNPIRTPKDLHRLQPFDPKAHTPFVLEAIRLLKEDLEVPLIGFAGAPFTLASYLIEGGPTRNFVRVKAFMYAEEEAWHQLMRALTEAMIAYLTAQVHAGADAVQVFDSWVGHLTASDYRRYVKPHMQRLFAGLSGLGVPTIHFGTRTMHLLEEMQAAGGQVIGVDHTTPFDWARARLGATPVQGNLDPAVLFAPWPVVEREVLRVLEANAGRAGHIFNLGHGILPGTPVETVQRVVAFVHERTQR</sequence>
<evidence type="ECO:0000313" key="15">
    <source>
        <dbReference type="EMBL" id="AEB11884.1"/>
    </source>
</evidence>
<protein>
    <recommendedName>
        <fullName evidence="5 10">Uroporphyrinogen decarboxylase</fullName>
        <shortName evidence="10">UPD</shortName>
        <shortName evidence="10">URO-D</shortName>
        <ecNumber evidence="5 10">4.1.1.37</ecNumber>
    </recommendedName>
</protein>
<dbReference type="FunFam" id="3.20.20.210:FF:000008">
    <property type="entry name" value="Uroporphyrinogen decarboxylase"/>
    <property type="match status" value="1"/>
</dbReference>
<dbReference type="InterPro" id="IPR038071">
    <property type="entry name" value="UROD/MetE-like_sf"/>
</dbReference>
<dbReference type="PANTHER" id="PTHR21091:SF169">
    <property type="entry name" value="UROPORPHYRINOGEN DECARBOXYLASE"/>
    <property type="match status" value="1"/>
</dbReference>
<evidence type="ECO:0000256" key="9">
    <source>
        <dbReference type="ARBA" id="ARBA00023244"/>
    </source>
</evidence>
<keyword evidence="8 10" id="KW-0456">Lyase</keyword>
<dbReference type="CDD" id="cd00717">
    <property type="entry name" value="URO-D"/>
    <property type="match status" value="1"/>
</dbReference>
<dbReference type="PROSITE" id="PS00907">
    <property type="entry name" value="UROD_2"/>
    <property type="match status" value="1"/>
</dbReference>
<feature type="domain" description="Uroporphyrinogen decarboxylase (URO-D)" evidence="13">
    <location>
        <begin position="18"/>
        <end position="27"/>
    </location>
</feature>
<comment type="subunit">
    <text evidence="4 10">Homodimer.</text>
</comment>
<feature type="binding site" evidence="10">
    <location>
        <position position="72"/>
    </location>
    <ligand>
        <name>substrate</name>
    </ligand>
</feature>
<evidence type="ECO:0000256" key="6">
    <source>
        <dbReference type="ARBA" id="ARBA00022490"/>
    </source>
</evidence>
<evidence type="ECO:0000256" key="5">
    <source>
        <dbReference type="ARBA" id="ARBA00012288"/>
    </source>
</evidence>
<dbReference type="eggNOG" id="COG0407">
    <property type="taxonomic scope" value="Bacteria"/>
</dbReference>
<dbReference type="EMBL" id="CP002630">
    <property type="protein sequence ID" value="AEB11884.1"/>
    <property type="molecule type" value="Genomic_DNA"/>
</dbReference>
<comment type="caution">
    <text evidence="10">Lacks conserved residue(s) required for the propagation of feature annotation.</text>
</comment>
<keyword evidence="16" id="KW-1185">Reference proteome</keyword>
<feature type="binding site" evidence="10">
    <location>
        <position position="202"/>
    </location>
    <ligand>
        <name>substrate</name>
    </ligand>
</feature>
<comment type="similarity">
    <text evidence="3 10 12">Belongs to the uroporphyrinogen decarboxylase family.</text>
</comment>
<dbReference type="HOGENOM" id="CLU_040933_0_1_0"/>
<dbReference type="STRING" id="869210.Marky_1143"/>
<dbReference type="PROSITE" id="PS00906">
    <property type="entry name" value="UROD_1"/>
    <property type="match status" value="1"/>
</dbReference>
<dbReference type="SUPFAM" id="SSF51726">
    <property type="entry name" value="UROD/MetE-like"/>
    <property type="match status" value="1"/>
</dbReference>
<feature type="binding site" evidence="10">
    <location>
        <position position="147"/>
    </location>
    <ligand>
        <name>substrate</name>
    </ligand>
</feature>
<evidence type="ECO:0000256" key="1">
    <source>
        <dbReference type="ARBA" id="ARBA00004514"/>
    </source>
</evidence>
<evidence type="ECO:0000256" key="8">
    <source>
        <dbReference type="ARBA" id="ARBA00023239"/>
    </source>
</evidence>
<evidence type="ECO:0000256" key="10">
    <source>
        <dbReference type="HAMAP-Rule" id="MF_00218"/>
    </source>
</evidence>
<dbReference type="Pfam" id="PF01208">
    <property type="entry name" value="URO-D"/>
    <property type="match status" value="1"/>
</dbReference>
<dbReference type="GO" id="GO:0004853">
    <property type="term" value="F:uroporphyrinogen decarboxylase activity"/>
    <property type="evidence" value="ECO:0007669"/>
    <property type="project" value="UniProtKB-UniRule"/>
</dbReference>
<evidence type="ECO:0000256" key="3">
    <source>
        <dbReference type="ARBA" id="ARBA00009935"/>
    </source>
</evidence>